<dbReference type="CDD" id="cd03802">
    <property type="entry name" value="GT4_AviGT4-like"/>
    <property type="match status" value="1"/>
</dbReference>
<dbReference type="InterPro" id="IPR028098">
    <property type="entry name" value="Glyco_trans_4-like_N"/>
</dbReference>
<dbReference type="GO" id="GO:0009011">
    <property type="term" value="F:alpha-1,4-glucan glucosyltransferase (ADP-glucose donor) activity"/>
    <property type="evidence" value="ECO:0007669"/>
    <property type="project" value="UniProtKB-UniRule"/>
</dbReference>
<sequence length="859" mass="98193">MRIAIIGKLFAPINITSNMGMETFTYNLADLLVKRGHEVTLFASGDSRVDGAKVMPLIKKSYFGLNKKLSKDKKSMGVGYGYGGAEKRGYLKSLFYLRTHKYDFDIIHDNTDEIEIIGLSSLLVDLPFVSTIHLPFEYLKDLEKTVYKEKLANYYVAISKKQKKMVKNTPVFDVVYNGINSRKFGFSEKSRGYLAWIGRLDPNKGLGAAIEIANKTKTKLRIAGPIQGQKYFDEQIKPKLNKNIKYYGPLTGRKLVRFYKGAKALLFPIRWEEPFGLVMAEAMSCGTPIIAFRRGSVPELVEQHKTGLICPKDNIESMIKAVKKIYSMSDSSYKKMRKNCRKRVEENFTLEKMVENYEKVYQRVIDDWKKKNIVEKKLRVLEITAELTPLAKAGGLGDIAGSLPKALAKEFGTEIRIIMPKYSFIDAEKFPMKIVYKDLQVRMPDGGKKKINVWETLNPGTKIPIYLVDLPEIFSGEKVYPDVVPGRNENFSQFILSKIALELIKVMNWKPNVIHCHDGMMSLVPIFMKRHYLNDSFYSEIASVLTIHNLFYQPKVKNEELEGIGLKRSDFSDKSLNDKESVNLLAQAIIDADMINTVSPTYAKEVLTKEYGAGLDKLLRQNKAKFKGILNGMDYSHFDPRTNEDTPVKYWIDSLDKKTENKLFLQKKLGLTQSADLPLICVVSRLFPQKGVDLIEFVLKDLVDMGAQFVVLGTGHENIEKVFIKAEKEYPESIEAEMKFDAHFAQTIYAGADMILLPSKFEPCGLSQIISMRFGTIPIVRKTGGLADTVRDGYTGFVFKHYDKNAFLWAIHRAVDVYYNQKSNWRKMQIRCMEEDFSWKTSAKKYIQLYNRAIINHKK</sequence>
<evidence type="ECO:0000256" key="1">
    <source>
        <dbReference type="ARBA" id="ARBA00001478"/>
    </source>
</evidence>
<reference evidence="11 12" key="1">
    <citation type="journal article" date="2015" name="Nature">
        <title>rRNA introns, odd ribosomes, and small enigmatic genomes across a large radiation of phyla.</title>
        <authorList>
            <person name="Brown C.T."/>
            <person name="Hug L.A."/>
            <person name="Thomas B.C."/>
            <person name="Sharon I."/>
            <person name="Castelle C.J."/>
            <person name="Singh A."/>
            <person name="Wilkins M.J."/>
            <person name="Williams K.H."/>
            <person name="Banfield J.F."/>
        </authorList>
    </citation>
    <scope>NUCLEOTIDE SEQUENCE [LARGE SCALE GENOMIC DNA]</scope>
</reference>
<gene>
    <name evidence="7" type="primary">glgA</name>
    <name evidence="11" type="ORF">US94_C0037G0002</name>
</gene>
<feature type="domain" description="Glycosyltransferase subfamily 4-like N-terminal" evidence="10">
    <location>
        <begin position="20"/>
        <end position="180"/>
    </location>
</feature>
<feature type="domain" description="Glycosyl transferase family 1" evidence="8">
    <location>
        <begin position="676"/>
        <end position="816"/>
    </location>
</feature>
<dbReference type="Pfam" id="PF00534">
    <property type="entry name" value="Glycos_transf_1"/>
    <property type="match status" value="2"/>
</dbReference>
<comment type="catalytic activity">
    <reaction evidence="1 7">
        <text>[(1-&gt;4)-alpha-D-glucosyl](n) + ADP-alpha-D-glucose = [(1-&gt;4)-alpha-D-glucosyl](n+1) + ADP + H(+)</text>
        <dbReference type="Rhea" id="RHEA:18189"/>
        <dbReference type="Rhea" id="RHEA-COMP:9584"/>
        <dbReference type="Rhea" id="RHEA-COMP:9587"/>
        <dbReference type="ChEBI" id="CHEBI:15378"/>
        <dbReference type="ChEBI" id="CHEBI:15444"/>
        <dbReference type="ChEBI" id="CHEBI:57498"/>
        <dbReference type="ChEBI" id="CHEBI:456216"/>
        <dbReference type="EC" id="2.4.1.21"/>
    </reaction>
</comment>
<comment type="function">
    <text evidence="2 7">Synthesizes alpha-1,4-glucan chains using ADP-glucose.</text>
</comment>
<dbReference type="EMBL" id="LBUX01000037">
    <property type="protein sequence ID" value="KKQ73158.1"/>
    <property type="molecule type" value="Genomic_DNA"/>
</dbReference>
<evidence type="ECO:0000259" key="10">
    <source>
        <dbReference type="Pfam" id="PF13439"/>
    </source>
</evidence>
<accession>A0A0G0K0C0</accession>
<comment type="caution">
    <text evidence="11">The sequence shown here is derived from an EMBL/GenBank/DDBJ whole genome shotgun (WGS) entry which is preliminary data.</text>
</comment>
<dbReference type="Gene3D" id="3.40.50.2000">
    <property type="entry name" value="Glycogen Phosphorylase B"/>
    <property type="match status" value="4"/>
</dbReference>
<dbReference type="NCBIfam" id="TIGR02095">
    <property type="entry name" value="glgA"/>
    <property type="match status" value="1"/>
</dbReference>
<comment type="pathway">
    <text evidence="7">Glycan biosynthesis; glycogen biosynthesis.</text>
</comment>
<dbReference type="PANTHER" id="PTHR45825">
    <property type="entry name" value="GRANULE-BOUND STARCH SYNTHASE 1, CHLOROPLASTIC/AMYLOPLASTIC"/>
    <property type="match status" value="1"/>
</dbReference>
<dbReference type="UniPathway" id="UPA00164"/>
<evidence type="ECO:0000256" key="2">
    <source>
        <dbReference type="ARBA" id="ARBA00002764"/>
    </source>
</evidence>
<dbReference type="CDD" id="cd03791">
    <property type="entry name" value="GT5_Glycogen_synthase_DULL1-like"/>
    <property type="match status" value="1"/>
</dbReference>
<dbReference type="SUPFAM" id="SSF53756">
    <property type="entry name" value="UDP-Glycosyltransferase/glycogen phosphorylase"/>
    <property type="match status" value="2"/>
</dbReference>
<dbReference type="GO" id="GO:0005978">
    <property type="term" value="P:glycogen biosynthetic process"/>
    <property type="evidence" value="ECO:0007669"/>
    <property type="project" value="UniProtKB-UniRule"/>
</dbReference>
<dbReference type="GO" id="GO:0004373">
    <property type="term" value="F:alpha-1,4-glucan glucosyltransferase (UDP-glucose donor) activity"/>
    <property type="evidence" value="ECO:0007669"/>
    <property type="project" value="InterPro"/>
</dbReference>
<evidence type="ECO:0000313" key="11">
    <source>
        <dbReference type="EMBL" id="KKQ73158.1"/>
    </source>
</evidence>
<dbReference type="PANTHER" id="PTHR45825:SF11">
    <property type="entry name" value="ALPHA AMYLASE DOMAIN-CONTAINING PROTEIN"/>
    <property type="match status" value="1"/>
</dbReference>
<evidence type="ECO:0000256" key="4">
    <source>
        <dbReference type="ARBA" id="ARBA00022676"/>
    </source>
</evidence>
<dbReference type="InterPro" id="IPR001296">
    <property type="entry name" value="Glyco_trans_1"/>
</dbReference>
<keyword evidence="4 7" id="KW-0328">Glycosyltransferase</keyword>
<evidence type="ECO:0000259" key="9">
    <source>
        <dbReference type="Pfam" id="PF08323"/>
    </source>
</evidence>
<dbReference type="PATRIC" id="fig|1618336.3.peg.534"/>
<comment type="similarity">
    <text evidence="3 7">Belongs to the glycosyltransferase 1 family. Bacterial/plant glycogen synthase subfamily.</text>
</comment>
<evidence type="ECO:0000313" key="12">
    <source>
        <dbReference type="Proteomes" id="UP000034498"/>
    </source>
</evidence>
<name>A0A0G0K0C0_9BACT</name>
<feature type="domain" description="Glycosyl transferase family 1" evidence="8">
    <location>
        <begin position="187"/>
        <end position="343"/>
    </location>
</feature>
<evidence type="ECO:0000256" key="6">
    <source>
        <dbReference type="ARBA" id="ARBA00023056"/>
    </source>
</evidence>
<dbReference type="Proteomes" id="UP000034498">
    <property type="component" value="Unassembled WGS sequence"/>
</dbReference>
<dbReference type="AlphaFoldDB" id="A0A0G0K0C0"/>
<dbReference type="Pfam" id="PF08323">
    <property type="entry name" value="Glyco_transf_5"/>
    <property type="match status" value="1"/>
</dbReference>
<dbReference type="STRING" id="1618336.US94_C0037G0002"/>
<keyword evidence="5 7" id="KW-0808">Transferase</keyword>
<evidence type="ECO:0000256" key="7">
    <source>
        <dbReference type="HAMAP-Rule" id="MF_00484"/>
    </source>
</evidence>
<dbReference type="InterPro" id="IPR011835">
    <property type="entry name" value="GS/SS"/>
</dbReference>
<dbReference type="InterPro" id="IPR013534">
    <property type="entry name" value="Starch_synth_cat_dom"/>
</dbReference>
<protein>
    <recommendedName>
        <fullName evidence="7">Glycogen synthase</fullName>
        <ecNumber evidence="7">2.4.1.21</ecNumber>
    </recommendedName>
    <alternativeName>
        <fullName evidence="7">Starch [bacterial glycogen] synthase</fullName>
    </alternativeName>
</protein>
<keyword evidence="6 7" id="KW-0320">Glycogen biosynthesis</keyword>
<evidence type="ECO:0000259" key="8">
    <source>
        <dbReference type="Pfam" id="PF00534"/>
    </source>
</evidence>
<evidence type="ECO:0000256" key="3">
    <source>
        <dbReference type="ARBA" id="ARBA00010281"/>
    </source>
</evidence>
<dbReference type="EC" id="2.4.1.21" evidence="7"/>
<organism evidence="11 12">
    <name type="scientific">Berkelbacteria bacterium GW2011_GWB1_38_5</name>
    <dbReference type="NCBI Taxonomy" id="1618336"/>
    <lineage>
        <taxon>Bacteria</taxon>
        <taxon>Candidatus Berkelbacteria</taxon>
    </lineage>
</organism>
<feature type="binding site" evidence="7">
    <location>
        <position position="392"/>
    </location>
    <ligand>
        <name>ADP-alpha-D-glucose</name>
        <dbReference type="ChEBI" id="CHEBI:57498"/>
    </ligand>
</feature>
<evidence type="ECO:0000256" key="5">
    <source>
        <dbReference type="ARBA" id="ARBA00022679"/>
    </source>
</evidence>
<dbReference type="HAMAP" id="MF_00484">
    <property type="entry name" value="Glycogen_synth"/>
    <property type="match status" value="1"/>
</dbReference>
<dbReference type="Pfam" id="PF13439">
    <property type="entry name" value="Glyco_transf_4"/>
    <property type="match status" value="1"/>
</dbReference>
<proteinExistence type="inferred from homology"/>
<feature type="domain" description="Starch synthase catalytic" evidence="9">
    <location>
        <begin position="379"/>
        <end position="621"/>
    </location>
</feature>